<reference evidence="1 2" key="1">
    <citation type="journal article" date="2016" name="Mol. Biol. Evol.">
        <title>Comparative Genomics of Early-Diverging Mushroom-Forming Fungi Provides Insights into the Origins of Lignocellulose Decay Capabilities.</title>
        <authorList>
            <person name="Nagy L.G."/>
            <person name="Riley R."/>
            <person name="Tritt A."/>
            <person name="Adam C."/>
            <person name="Daum C."/>
            <person name="Floudas D."/>
            <person name="Sun H."/>
            <person name="Yadav J.S."/>
            <person name="Pangilinan J."/>
            <person name="Larsson K.H."/>
            <person name="Matsuura K."/>
            <person name="Barry K."/>
            <person name="Labutti K."/>
            <person name="Kuo R."/>
            <person name="Ohm R.A."/>
            <person name="Bhattacharya S.S."/>
            <person name="Shirouzu T."/>
            <person name="Yoshinaga Y."/>
            <person name="Martin F.M."/>
            <person name="Grigoriev I.V."/>
            <person name="Hibbett D.S."/>
        </authorList>
    </citation>
    <scope>NUCLEOTIDE SEQUENCE [LARGE SCALE GENOMIC DNA]</scope>
    <source>
        <strain evidence="1 2">CBS 109695</strain>
    </source>
</reference>
<dbReference type="Proteomes" id="UP000076532">
    <property type="component" value="Unassembled WGS sequence"/>
</dbReference>
<keyword evidence="2" id="KW-1185">Reference proteome</keyword>
<dbReference type="AlphaFoldDB" id="A0A167X5H1"/>
<name>A0A167X5H1_9AGAM</name>
<evidence type="ECO:0000313" key="1">
    <source>
        <dbReference type="EMBL" id="KZP06842.1"/>
    </source>
</evidence>
<evidence type="ECO:0000313" key="2">
    <source>
        <dbReference type="Proteomes" id="UP000076532"/>
    </source>
</evidence>
<protein>
    <submittedName>
        <fullName evidence="1">Uncharacterized protein</fullName>
    </submittedName>
</protein>
<dbReference type="OrthoDB" id="2956939at2759"/>
<sequence>MNEMYNDILEMSRQDLYSESIRFRARKLLLIQVGCRQTERLISALLEWPEEEIRLFMVSVFDEMSVFWILPQWPTNKIVSERSSNGYFSSQADDEHHAAMPLLAFISELLETRPALSRVAIYAGLLDMLFKIRICYSHLFNSAGVCNRKSHVAFQASLRECLGRLAGVEESCKLVLAHPISTMWPELIEEDPVVYDYRFIYLGSQKQRLALWSGMEYKFTLAERRLCVINEIFHDFSPHGMSDHMGMCIELVQLSSSSILHT</sequence>
<gene>
    <name evidence="1" type="ORF">FIBSPDRAFT_301477</name>
</gene>
<accession>A0A167X5H1</accession>
<dbReference type="EMBL" id="KV417771">
    <property type="protein sequence ID" value="KZP06842.1"/>
    <property type="molecule type" value="Genomic_DNA"/>
</dbReference>
<proteinExistence type="predicted"/>
<organism evidence="1 2">
    <name type="scientific">Athelia psychrophila</name>
    <dbReference type="NCBI Taxonomy" id="1759441"/>
    <lineage>
        <taxon>Eukaryota</taxon>
        <taxon>Fungi</taxon>
        <taxon>Dikarya</taxon>
        <taxon>Basidiomycota</taxon>
        <taxon>Agaricomycotina</taxon>
        <taxon>Agaricomycetes</taxon>
        <taxon>Agaricomycetidae</taxon>
        <taxon>Atheliales</taxon>
        <taxon>Atheliaceae</taxon>
        <taxon>Athelia</taxon>
    </lineage>
</organism>